<accession>A0ABS8GTJ8</accession>
<reference evidence="3 4" key="1">
    <citation type="submission" date="2021-11" db="EMBL/GenBank/DDBJ databases">
        <title>Seasonal and diel survey of microbial diversity of the Tyrrhenian coast.</title>
        <authorList>
            <person name="Gattoni G."/>
            <person name="Corral P."/>
        </authorList>
    </citation>
    <scope>NUCLEOTIDE SEQUENCE [LARGE SCALE GENOMIC DNA]</scope>
    <source>
        <strain evidence="3 4">Mr9</strain>
    </source>
</reference>
<evidence type="ECO:0000313" key="4">
    <source>
        <dbReference type="Proteomes" id="UP001197770"/>
    </source>
</evidence>
<keyword evidence="3" id="KW-0489">Methyltransferase</keyword>
<feature type="transmembrane region" description="Helical" evidence="1">
    <location>
        <begin position="21"/>
        <end position="39"/>
    </location>
</feature>
<dbReference type="Proteomes" id="UP001197770">
    <property type="component" value="Unassembled WGS sequence"/>
</dbReference>
<evidence type="ECO:0000259" key="2">
    <source>
        <dbReference type="Pfam" id="PF08241"/>
    </source>
</evidence>
<comment type="caution">
    <text evidence="3">The sequence shown here is derived from an EMBL/GenBank/DDBJ whole genome shotgun (WGS) entry which is preliminary data.</text>
</comment>
<sequence>MELKRRPFQGVLNILSFNRHFYIFGCIALALLLSLYSFMGLHSAIFWITIGAFAYGLLMPLIVSAYVYDLSGYYDLKWLKNLNINEEEFKHIVNMNAGFDETSFLLEDKIPNAELRVFDFYNAKQHTEAAITRARKISLTYPNTLSINTSKIPLQNQSADGIFLLSAAHEIRDNTEKIEFLKECHRINKSNGNLIIVEHLRDLPNFLAFTIGFTHFYSKKTWLSVLQKAGYSTIKEYKFTPFLSIFTAQP</sequence>
<organism evidence="3 4">
    <name type="scientific">Leeuwenhoekiella parthenopeia</name>
    <dbReference type="NCBI Taxonomy" id="2890320"/>
    <lineage>
        <taxon>Bacteria</taxon>
        <taxon>Pseudomonadati</taxon>
        <taxon>Bacteroidota</taxon>
        <taxon>Flavobacteriia</taxon>
        <taxon>Flavobacteriales</taxon>
        <taxon>Flavobacteriaceae</taxon>
        <taxon>Leeuwenhoekiella</taxon>
    </lineage>
</organism>
<dbReference type="Gene3D" id="3.40.50.150">
    <property type="entry name" value="Vaccinia Virus protein VP39"/>
    <property type="match status" value="1"/>
</dbReference>
<protein>
    <submittedName>
        <fullName evidence="3">Methyltransferase domain-containing protein</fullName>
    </submittedName>
</protein>
<keyword evidence="4" id="KW-1185">Reference proteome</keyword>
<proteinExistence type="predicted"/>
<dbReference type="InterPro" id="IPR013216">
    <property type="entry name" value="Methyltransf_11"/>
</dbReference>
<dbReference type="GO" id="GO:0032259">
    <property type="term" value="P:methylation"/>
    <property type="evidence" value="ECO:0007669"/>
    <property type="project" value="UniProtKB-KW"/>
</dbReference>
<feature type="domain" description="Methyltransferase type 11" evidence="2">
    <location>
        <begin position="135"/>
        <end position="196"/>
    </location>
</feature>
<dbReference type="GO" id="GO:0008168">
    <property type="term" value="F:methyltransferase activity"/>
    <property type="evidence" value="ECO:0007669"/>
    <property type="project" value="UniProtKB-KW"/>
</dbReference>
<dbReference type="InterPro" id="IPR029063">
    <property type="entry name" value="SAM-dependent_MTases_sf"/>
</dbReference>
<dbReference type="EMBL" id="JAJGMW010000007">
    <property type="protein sequence ID" value="MCC4212542.1"/>
    <property type="molecule type" value="Genomic_DNA"/>
</dbReference>
<evidence type="ECO:0000256" key="1">
    <source>
        <dbReference type="SAM" id="Phobius"/>
    </source>
</evidence>
<dbReference type="Pfam" id="PF08241">
    <property type="entry name" value="Methyltransf_11"/>
    <property type="match status" value="1"/>
</dbReference>
<gene>
    <name evidence="3" type="ORF">LLW17_07420</name>
</gene>
<dbReference type="RefSeq" id="WP_228229618.1">
    <property type="nucleotide sequence ID" value="NZ_JAJGMW010000007.1"/>
</dbReference>
<keyword evidence="1" id="KW-0472">Membrane</keyword>
<keyword evidence="3" id="KW-0808">Transferase</keyword>
<keyword evidence="1" id="KW-1133">Transmembrane helix</keyword>
<name>A0ABS8GTJ8_9FLAO</name>
<evidence type="ECO:0000313" key="3">
    <source>
        <dbReference type="EMBL" id="MCC4212542.1"/>
    </source>
</evidence>
<feature type="transmembrane region" description="Helical" evidence="1">
    <location>
        <begin position="45"/>
        <end position="68"/>
    </location>
</feature>
<keyword evidence="1" id="KW-0812">Transmembrane</keyword>
<dbReference type="SUPFAM" id="SSF53335">
    <property type="entry name" value="S-adenosyl-L-methionine-dependent methyltransferases"/>
    <property type="match status" value="1"/>
</dbReference>